<dbReference type="OrthoDB" id="34339at2"/>
<comment type="caution">
    <text evidence="1">The sequence shown here is derived from an EMBL/GenBank/DDBJ whole genome shotgun (WGS) entry which is preliminary data.</text>
</comment>
<keyword evidence="2" id="KW-1185">Reference proteome</keyword>
<dbReference type="PANTHER" id="PTHR35336:SF5">
    <property type="entry name" value="ADENOSYLCOBINAMIDE AMIDOHYDROLASE"/>
    <property type="match status" value="1"/>
</dbReference>
<dbReference type="EMBL" id="VIGD01000001">
    <property type="protein sequence ID" value="TQE92470.1"/>
    <property type="molecule type" value="Genomic_DNA"/>
</dbReference>
<dbReference type="RefSeq" id="WP_141601022.1">
    <property type="nucleotide sequence ID" value="NZ_JARMSB010000001.1"/>
</dbReference>
<name>A0A540V6S8_9BACL</name>
<gene>
    <name evidence="1" type="ORF">FKZ59_01810</name>
</gene>
<dbReference type="PANTHER" id="PTHR35336">
    <property type="entry name" value="ADENOSYLCOBINAMIDE AMIDOHYDROLASE"/>
    <property type="match status" value="1"/>
</dbReference>
<accession>A0A540V6S8</accession>
<reference evidence="1 2" key="1">
    <citation type="submission" date="2019-06" db="EMBL/GenBank/DDBJ databases">
        <title>Genome sequence of Ureibacillus terrenus.</title>
        <authorList>
            <person name="Maclea K.S."/>
            <person name="Simoes M."/>
        </authorList>
    </citation>
    <scope>NUCLEOTIDE SEQUENCE [LARGE SCALE GENOMIC DNA]</scope>
    <source>
        <strain evidence="1 2">ATCC BAA-384</strain>
    </source>
</reference>
<sequence length="226" mass="24807">MITLESIKKYGDYIAVEADGPLRAFSSAMHNAGCGSYRYFINRTVDKTYFPPDPREEMKRFLEDRGFPPKDTVAMMTAVDMKYALCRFFEEGDTSILLLVTAGLGNAVDVTRSHAYFYKPVNGTINIFIFINGVLTDEALIQGLCCAVETKVKVLSELSIKDPNSGTVATGTSTDSICIASTQKGEFHEYGGSITKLGSFLGKALYETLTDAVMQYLDFTKGKSSP</sequence>
<dbReference type="Proteomes" id="UP000315753">
    <property type="component" value="Unassembled WGS sequence"/>
</dbReference>
<dbReference type="Pfam" id="PF01955">
    <property type="entry name" value="CbiZ"/>
    <property type="match status" value="1"/>
</dbReference>
<organism evidence="1 2">
    <name type="scientific">Ureibacillus terrenus</name>
    <dbReference type="NCBI Taxonomy" id="118246"/>
    <lineage>
        <taxon>Bacteria</taxon>
        <taxon>Bacillati</taxon>
        <taxon>Bacillota</taxon>
        <taxon>Bacilli</taxon>
        <taxon>Bacillales</taxon>
        <taxon>Caryophanaceae</taxon>
        <taxon>Ureibacillus</taxon>
    </lineage>
</organism>
<evidence type="ECO:0000313" key="1">
    <source>
        <dbReference type="EMBL" id="TQE92470.1"/>
    </source>
</evidence>
<proteinExistence type="predicted"/>
<dbReference type="InterPro" id="IPR052209">
    <property type="entry name" value="CbiZ"/>
</dbReference>
<dbReference type="AlphaFoldDB" id="A0A540V6S8"/>
<evidence type="ECO:0000313" key="2">
    <source>
        <dbReference type="Proteomes" id="UP000315753"/>
    </source>
</evidence>
<protein>
    <submittedName>
        <fullName evidence="1">Iron ABC transporter permease</fullName>
    </submittedName>
</protein>
<dbReference type="InterPro" id="IPR002808">
    <property type="entry name" value="AdoCbi_amidolase"/>
</dbReference>